<dbReference type="Proteomes" id="UP000887013">
    <property type="component" value="Unassembled WGS sequence"/>
</dbReference>
<feature type="compositionally biased region" description="Polar residues" evidence="1">
    <location>
        <begin position="9"/>
        <end position="28"/>
    </location>
</feature>
<feature type="compositionally biased region" description="Basic residues" evidence="1">
    <location>
        <begin position="49"/>
        <end position="69"/>
    </location>
</feature>
<feature type="region of interest" description="Disordered" evidence="1">
    <location>
        <begin position="41"/>
        <end position="75"/>
    </location>
</feature>
<evidence type="ECO:0000256" key="1">
    <source>
        <dbReference type="SAM" id="MobiDB-lite"/>
    </source>
</evidence>
<evidence type="ECO:0000313" key="3">
    <source>
        <dbReference type="Proteomes" id="UP000887013"/>
    </source>
</evidence>
<reference evidence="2" key="1">
    <citation type="submission" date="2020-08" db="EMBL/GenBank/DDBJ databases">
        <title>Multicomponent nature underlies the extraordinary mechanical properties of spider dragline silk.</title>
        <authorList>
            <person name="Kono N."/>
            <person name="Nakamura H."/>
            <person name="Mori M."/>
            <person name="Yoshida Y."/>
            <person name="Ohtoshi R."/>
            <person name="Malay A.D."/>
            <person name="Moran D.A.P."/>
            <person name="Tomita M."/>
            <person name="Numata K."/>
            <person name="Arakawa K."/>
        </authorList>
    </citation>
    <scope>NUCLEOTIDE SEQUENCE</scope>
</reference>
<dbReference type="EMBL" id="BMAW01104236">
    <property type="protein sequence ID" value="GFT13292.1"/>
    <property type="molecule type" value="Genomic_DNA"/>
</dbReference>
<keyword evidence="3" id="KW-1185">Reference proteome</keyword>
<comment type="caution">
    <text evidence="2">The sequence shown here is derived from an EMBL/GenBank/DDBJ whole genome shotgun (WGS) entry which is preliminary data.</text>
</comment>
<gene>
    <name evidence="2" type="ORF">NPIL_521001</name>
</gene>
<evidence type="ECO:0000313" key="2">
    <source>
        <dbReference type="EMBL" id="GFT13292.1"/>
    </source>
</evidence>
<dbReference type="AlphaFoldDB" id="A0A8X6TGU7"/>
<name>A0A8X6TGU7_NEPPI</name>
<accession>A0A8X6TGU7</accession>
<feature type="region of interest" description="Disordered" evidence="1">
    <location>
        <begin position="1"/>
        <end position="28"/>
    </location>
</feature>
<protein>
    <submittedName>
        <fullName evidence="2">Uncharacterized protein</fullName>
    </submittedName>
</protein>
<sequence>MFAPEITEQRSPLSSSGPQTSLGPPQCQVNTGSECGWLLPNAAQNRNFGKVRKKTPRPRQSRGMHKQHLRTPYLP</sequence>
<proteinExistence type="predicted"/>
<organism evidence="2 3">
    <name type="scientific">Nephila pilipes</name>
    <name type="common">Giant wood spider</name>
    <name type="synonym">Nephila maculata</name>
    <dbReference type="NCBI Taxonomy" id="299642"/>
    <lineage>
        <taxon>Eukaryota</taxon>
        <taxon>Metazoa</taxon>
        <taxon>Ecdysozoa</taxon>
        <taxon>Arthropoda</taxon>
        <taxon>Chelicerata</taxon>
        <taxon>Arachnida</taxon>
        <taxon>Araneae</taxon>
        <taxon>Araneomorphae</taxon>
        <taxon>Entelegynae</taxon>
        <taxon>Araneoidea</taxon>
        <taxon>Nephilidae</taxon>
        <taxon>Nephila</taxon>
    </lineage>
</organism>